<gene>
    <name evidence="3" type="ORF">SVUK_LOCUS3186</name>
</gene>
<dbReference type="PANTHER" id="PTHR23128">
    <property type="entry name" value="SERPENTINE RECEPTOR, CLASS E (EPSILON)-RELATED"/>
    <property type="match status" value="1"/>
</dbReference>
<dbReference type="PANTHER" id="PTHR23128:SF132">
    <property type="entry name" value="SERPENTINE RECEPTOR, CLASS E (EPSILON)-RELATED"/>
    <property type="match status" value="1"/>
</dbReference>
<feature type="transmembrane region" description="Helical" evidence="2">
    <location>
        <begin position="99"/>
        <end position="119"/>
    </location>
</feature>
<organism evidence="3 4">
    <name type="scientific">Strongylus vulgaris</name>
    <name type="common">Blood worm</name>
    <dbReference type="NCBI Taxonomy" id="40348"/>
    <lineage>
        <taxon>Eukaryota</taxon>
        <taxon>Metazoa</taxon>
        <taxon>Ecdysozoa</taxon>
        <taxon>Nematoda</taxon>
        <taxon>Chromadorea</taxon>
        <taxon>Rhabditida</taxon>
        <taxon>Rhabditina</taxon>
        <taxon>Rhabditomorpha</taxon>
        <taxon>Strongyloidea</taxon>
        <taxon>Strongylidae</taxon>
        <taxon>Strongylus</taxon>
    </lineage>
</organism>
<dbReference type="GO" id="GO:0007606">
    <property type="term" value="P:sensory perception of chemical stimulus"/>
    <property type="evidence" value="ECO:0007669"/>
    <property type="project" value="InterPro"/>
</dbReference>
<evidence type="ECO:0000313" key="3">
    <source>
        <dbReference type="EMBL" id="VDM68188.1"/>
    </source>
</evidence>
<feature type="transmembrane region" description="Helical" evidence="2">
    <location>
        <begin position="155"/>
        <end position="180"/>
    </location>
</feature>
<proteinExistence type="inferred from homology"/>
<dbReference type="Gene3D" id="1.20.1070.10">
    <property type="entry name" value="Rhodopsin 7-helix transmembrane proteins"/>
    <property type="match status" value="1"/>
</dbReference>
<keyword evidence="2" id="KW-0812">Transmembrane</keyword>
<dbReference type="InterPro" id="IPR004151">
    <property type="entry name" value="7TM_GPCR_serpentine_rcpt_Sre"/>
</dbReference>
<feature type="transmembrane region" description="Helical" evidence="2">
    <location>
        <begin position="72"/>
        <end position="93"/>
    </location>
</feature>
<feature type="transmembrane region" description="Helical" evidence="2">
    <location>
        <begin position="192"/>
        <end position="212"/>
    </location>
</feature>
<dbReference type="Proteomes" id="UP000270094">
    <property type="component" value="Unassembled WGS sequence"/>
</dbReference>
<keyword evidence="2" id="KW-0472">Membrane</keyword>
<evidence type="ECO:0000256" key="1">
    <source>
        <dbReference type="ARBA" id="ARBA00006803"/>
    </source>
</evidence>
<dbReference type="OrthoDB" id="5874078at2759"/>
<comment type="similarity">
    <text evidence="1">Belongs to the nematode receptor-like protein sre family.</text>
</comment>
<keyword evidence="2" id="KW-1133">Transmembrane helix</keyword>
<dbReference type="Pfam" id="PF03125">
    <property type="entry name" value="Sre"/>
    <property type="match status" value="1"/>
</dbReference>
<keyword evidence="4" id="KW-1185">Reference proteome</keyword>
<dbReference type="AlphaFoldDB" id="A0A3P7KJN0"/>
<feature type="transmembrane region" description="Helical" evidence="2">
    <location>
        <begin position="29"/>
        <end position="52"/>
    </location>
</feature>
<evidence type="ECO:0008006" key="5">
    <source>
        <dbReference type="Google" id="ProtNLM"/>
    </source>
</evidence>
<reference evidence="3 4" key="1">
    <citation type="submission" date="2018-11" db="EMBL/GenBank/DDBJ databases">
        <authorList>
            <consortium name="Pathogen Informatics"/>
        </authorList>
    </citation>
    <scope>NUCLEOTIDE SEQUENCE [LARGE SCALE GENOMIC DNA]</scope>
</reference>
<protein>
    <recommendedName>
        <fullName evidence="5">G-protein coupled receptors family 1 profile domain-containing protein</fullName>
    </recommendedName>
</protein>
<dbReference type="GO" id="GO:0016020">
    <property type="term" value="C:membrane"/>
    <property type="evidence" value="ECO:0007669"/>
    <property type="project" value="InterPro"/>
</dbReference>
<evidence type="ECO:0000313" key="4">
    <source>
        <dbReference type="Proteomes" id="UP000270094"/>
    </source>
</evidence>
<dbReference type="EMBL" id="UYYB01007956">
    <property type="protein sequence ID" value="VDM68188.1"/>
    <property type="molecule type" value="Genomic_DNA"/>
</dbReference>
<evidence type="ECO:0000256" key="2">
    <source>
        <dbReference type="SAM" id="Phobius"/>
    </source>
</evidence>
<sequence length="255" mass="29001">MSLIARIFMVLYIIDILHTEGDIRSNPGLVAASFVTAWGRCSSVSVFVAVLLERYYASHFIIDYETKARKWVALLVLTLSSVITAIFVIPMIFGLLTVYALSVVALILYTICPSVYILLYQRDKRQVLLLTAPQCTHYLLSARFQLAENLRVMKIIMYTSIVYSIWLIAPCSLVLLSYVYFSPRSAEGQICYAAYDLLMATSILALLLYTLLKTGTFPINICIRPLRPQKHDIDKHGDDKTSEMYFRQLATAWEL</sequence>
<name>A0A3P7KJN0_STRVU</name>
<accession>A0A3P7KJN0</accession>